<dbReference type="SUPFAM" id="SSF52218">
    <property type="entry name" value="Flavoproteins"/>
    <property type="match status" value="1"/>
</dbReference>
<dbReference type="InterPro" id="IPR017900">
    <property type="entry name" value="4Fe4S_Fe_S_CS"/>
</dbReference>
<accession>A0A844FE72</accession>
<reference evidence="5 6" key="1">
    <citation type="submission" date="2019-08" db="EMBL/GenBank/DDBJ databases">
        <title>In-depth cultivation of the pig gut microbiome towards novel bacterial diversity and tailored functional studies.</title>
        <authorList>
            <person name="Wylensek D."/>
            <person name="Hitch T.C.A."/>
            <person name="Clavel T."/>
        </authorList>
    </citation>
    <scope>NUCLEOTIDE SEQUENCE [LARGE SCALE GENOMIC DNA]</scope>
    <source>
        <strain evidence="5 6">Med78-601-WT-4W-RMD-3</strain>
    </source>
</reference>
<dbReference type="GO" id="GO:0046872">
    <property type="term" value="F:metal ion binding"/>
    <property type="evidence" value="ECO:0007669"/>
    <property type="project" value="UniProtKB-KW"/>
</dbReference>
<keyword evidence="2" id="KW-0408">Iron</keyword>
<dbReference type="EMBL" id="VULR01000001">
    <property type="protein sequence ID" value="MSS42266.1"/>
    <property type="molecule type" value="Genomic_DNA"/>
</dbReference>
<dbReference type="PANTHER" id="PTHR43122">
    <property type="entry name" value="FERREDOXIN SUBUNIT OF PYRUVATE:FLAVODOXIN OXIDOREDUCTASE-RELATED"/>
    <property type="match status" value="1"/>
</dbReference>
<dbReference type="GO" id="GO:0051536">
    <property type="term" value="F:iron-sulfur cluster binding"/>
    <property type="evidence" value="ECO:0007669"/>
    <property type="project" value="UniProtKB-KW"/>
</dbReference>
<comment type="caution">
    <text evidence="5">The sequence shown here is derived from an EMBL/GenBank/DDBJ whole genome shotgun (WGS) entry which is preliminary data.</text>
</comment>
<dbReference type="PROSITE" id="PS51379">
    <property type="entry name" value="4FE4S_FER_2"/>
    <property type="match status" value="2"/>
</dbReference>
<name>A0A844FE72_9FIRM</name>
<feature type="domain" description="4Fe-4S ferredoxin-type" evidence="4">
    <location>
        <begin position="187"/>
        <end position="215"/>
    </location>
</feature>
<dbReference type="NCBIfam" id="NF038196">
    <property type="entry name" value="ferrodoxin_EFR1"/>
    <property type="match status" value="1"/>
</dbReference>
<dbReference type="Gene3D" id="3.40.50.360">
    <property type="match status" value="1"/>
</dbReference>
<dbReference type="PROSITE" id="PS00198">
    <property type="entry name" value="4FE4S_FER_1"/>
    <property type="match status" value="2"/>
</dbReference>
<evidence type="ECO:0000256" key="1">
    <source>
        <dbReference type="ARBA" id="ARBA00022723"/>
    </source>
</evidence>
<organism evidence="5 6">
    <name type="scientific">Anaerosalibacter bizertensis</name>
    <dbReference type="NCBI Taxonomy" id="932217"/>
    <lineage>
        <taxon>Bacteria</taxon>
        <taxon>Bacillati</taxon>
        <taxon>Bacillota</taxon>
        <taxon>Tissierellia</taxon>
        <taxon>Tissierellales</taxon>
        <taxon>Sporanaerobacteraceae</taxon>
        <taxon>Anaerosalibacter</taxon>
    </lineage>
</organism>
<keyword evidence="3" id="KW-0411">Iron-sulfur</keyword>
<dbReference type="PANTHER" id="PTHR43122:SF1">
    <property type="entry name" value="IRON-SULFUR-BINDING PROTEIN"/>
    <property type="match status" value="1"/>
</dbReference>
<evidence type="ECO:0000256" key="3">
    <source>
        <dbReference type="ARBA" id="ARBA00023014"/>
    </source>
</evidence>
<dbReference type="InterPro" id="IPR047964">
    <property type="entry name" value="EFR1-like"/>
</dbReference>
<sequence>MGVFKVKTCIYYFTGTGNSYFAAKKLARYINGADLIPIPSLIKEEEINCPYDNVGIAFPLYYGGLPEIVIRFLKKINIKKDAYIFALCTRGGSNGQAMAQIDKILKQKRRRLNGNFYITMPDNYVKKFQMKAEEEGKEIIRDANSDILKMAKAVSKRREIKRNFSFYGLIMKPFYRSFIKNVHTSDKDFNVNESCIGCGICKKVCPVDNIELVHGKPEWRMDCQQCMGCIQFCPNEAIQIGEKTENRGRYKNPYVTVEELEAMKDYRLYKNKY</sequence>
<dbReference type="AlphaFoldDB" id="A0A844FE72"/>
<dbReference type="InterPro" id="IPR017896">
    <property type="entry name" value="4Fe4S_Fe-S-bd"/>
</dbReference>
<evidence type="ECO:0000313" key="5">
    <source>
        <dbReference type="EMBL" id="MSS42266.1"/>
    </source>
</evidence>
<evidence type="ECO:0000313" key="6">
    <source>
        <dbReference type="Proteomes" id="UP000462760"/>
    </source>
</evidence>
<evidence type="ECO:0000256" key="2">
    <source>
        <dbReference type="ARBA" id="ARBA00023004"/>
    </source>
</evidence>
<dbReference type="Proteomes" id="UP000462760">
    <property type="component" value="Unassembled WGS sequence"/>
</dbReference>
<keyword evidence="1" id="KW-0479">Metal-binding</keyword>
<dbReference type="SUPFAM" id="SSF54862">
    <property type="entry name" value="4Fe-4S ferredoxins"/>
    <property type="match status" value="1"/>
</dbReference>
<dbReference type="OrthoDB" id="9813995at2"/>
<dbReference type="InterPro" id="IPR029039">
    <property type="entry name" value="Flavoprotein-like_sf"/>
</dbReference>
<protein>
    <submittedName>
        <fullName evidence="5">4Fe-4S ferredoxin</fullName>
    </submittedName>
</protein>
<feature type="domain" description="4Fe-4S ferredoxin-type" evidence="4">
    <location>
        <begin position="216"/>
        <end position="243"/>
    </location>
</feature>
<proteinExistence type="predicted"/>
<evidence type="ECO:0000259" key="4">
    <source>
        <dbReference type="PROSITE" id="PS51379"/>
    </source>
</evidence>
<dbReference type="Pfam" id="PF13187">
    <property type="entry name" value="Fer4_9"/>
    <property type="match status" value="1"/>
</dbReference>
<dbReference type="Gene3D" id="3.30.70.20">
    <property type="match status" value="1"/>
</dbReference>
<gene>
    <name evidence="5" type="ORF">FYJ27_00755</name>
</gene>